<keyword evidence="2" id="KW-0812">Transmembrane</keyword>
<feature type="region of interest" description="Disordered" evidence="1">
    <location>
        <begin position="424"/>
        <end position="526"/>
    </location>
</feature>
<sequence>MSFWELQVVERRRVHRRQNNNNNNNNNNGNGNDNENDDNNDNNDNNGNNGNNQSPCPNGDGTTIGTAQQFTVLCDMTIGGDVLNRVDAFDFTTCVDICSSFHPKCEGVTFNGTRCTLKAGGKSADQRRSRRNESAVAKFPGASSNCVTLGGSQRALGTNFTTMCGFVINGSDIGQNFAPTFQDCLGQCAATRGCAAVSFDPSQNLGFKNCYLKNTVSNPNSIGADRRTDSALVAAAAAPAPPGDSSTSAAPEPSAVIATPAPSPTNPGVSVIPVSSPAPADGGAVFFTPPDAGTAVVPSPPASSTLISAPDSAAPTAIDMATTLSSLPATGSLPFTFPGPNTTPAVSSTTAVPEAAGQDTGDAPSMAWVAAPVVGSVAAIALIAVSFVLLRRRRRGNGGKRPTISRPSPLSSLLTAWLPASWSSPARDESRASGRKMTGMGNFSEVESGRQSADVRGSVRGSMVGFVTGRPAGMERLEDIEEGGARSDFKESTGQKRESPPVSGVQSDRPELRNSFNGLGQNKWAQ</sequence>
<accession>A0AAN6VGR1</accession>
<feature type="compositionally biased region" description="Polar residues" evidence="1">
    <location>
        <begin position="514"/>
        <end position="526"/>
    </location>
</feature>
<feature type="compositionally biased region" description="Basic and acidic residues" evidence="1">
    <location>
        <begin position="473"/>
        <end position="499"/>
    </location>
</feature>
<reference evidence="4" key="2">
    <citation type="submission" date="2023-05" db="EMBL/GenBank/DDBJ databases">
        <authorList>
            <consortium name="Lawrence Berkeley National Laboratory"/>
            <person name="Steindorff A."/>
            <person name="Hensen N."/>
            <person name="Bonometti L."/>
            <person name="Westerberg I."/>
            <person name="Brannstrom I.O."/>
            <person name="Guillou S."/>
            <person name="Cros-Aarteil S."/>
            <person name="Calhoun S."/>
            <person name="Haridas S."/>
            <person name="Kuo A."/>
            <person name="Mondo S."/>
            <person name="Pangilinan J."/>
            <person name="Riley R."/>
            <person name="Labutti K."/>
            <person name="Andreopoulos B."/>
            <person name="Lipzen A."/>
            <person name="Chen C."/>
            <person name="Yanf M."/>
            <person name="Daum C."/>
            <person name="Ng V."/>
            <person name="Clum A."/>
            <person name="Ohm R."/>
            <person name="Martin F."/>
            <person name="Silar P."/>
            <person name="Natvig D."/>
            <person name="Lalanne C."/>
            <person name="Gautier V."/>
            <person name="Ament-Velasquez S.L."/>
            <person name="Kruys A."/>
            <person name="Hutchinson M.I."/>
            <person name="Powell A.J."/>
            <person name="Barry K."/>
            <person name="Miller A.N."/>
            <person name="Grigoriev I.V."/>
            <person name="Debuchy R."/>
            <person name="Gladieux P."/>
            <person name="Thoren M.H."/>
            <person name="Johannesson H."/>
        </authorList>
    </citation>
    <scope>NUCLEOTIDE SEQUENCE</scope>
    <source>
        <strain evidence="4">CBS 538.74</strain>
    </source>
</reference>
<dbReference type="AlphaFoldDB" id="A0AAN6VGR1"/>
<dbReference type="InterPro" id="IPR003609">
    <property type="entry name" value="Pan_app"/>
</dbReference>
<feature type="region of interest" description="Disordered" evidence="1">
    <location>
        <begin position="14"/>
        <end position="62"/>
    </location>
</feature>
<keyword evidence="2" id="KW-0472">Membrane</keyword>
<feature type="region of interest" description="Disordered" evidence="1">
    <location>
        <begin position="234"/>
        <end position="254"/>
    </location>
</feature>
<feature type="compositionally biased region" description="Polar residues" evidence="1">
    <location>
        <begin position="53"/>
        <end position="62"/>
    </location>
</feature>
<organism evidence="4 5">
    <name type="scientific">Chaetomidium leptoderma</name>
    <dbReference type="NCBI Taxonomy" id="669021"/>
    <lineage>
        <taxon>Eukaryota</taxon>
        <taxon>Fungi</taxon>
        <taxon>Dikarya</taxon>
        <taxon>Ascomycota</taxon>
        <taxon>Pezizomycotina</taxon>
        <taxon>Sordariomycetes</taxon>
        <taxon>Sordariomycetidae</taxon>
        <taxon>Sordariales</taxon>
        <taxon>Chaetomiaceae</taxon>
        <taxon>Chaetomidium</taxon>
    </lineage>
</organism>
<evidence type="ECO:0000313" key="4">
    <source>
        <dbReference type="EMBL" id="KAK4150521.1"/>
    </source>
</evidence>
<proteinExistence type="predicted"/>
<dbReference type="Proteomes" id="UP001302745">
    <property type="component" value="Unassembled WGS sequence"/>
</dbReference>
<feature type="compositionally biased region" description="Low complexity" evidence="1">
    <location>
        <begin position="19"/>
        <end position="33"/>
    </location>
</feature>
<evidence type="ECO:0000256" key="2">
    <source>
        <dbReference type="SAM" id="Phobius"/>
    </source>
</evidence>
<comment type="caution">
    <text evidence="4">The sequence shown here is derived from an EMBL/GenBank/DDBJ whole genome shotgun (WGS) entry which is preliminary data.</text>
</comment>
<evidence type="ECO:0000313" key="5">
    <source>
        <dbReference type="Proteomes" id="UP001302745"/>
    </source>
</evidence>
<reference evidence="4" key="1">
    <citation type="journal article" date="2023" name="Mol. Phylogenet. Evol.">
        <title>Genome-scale phylogeny and comparative genomics of the fungal order Sordariales.</title>
        <authorList>
            <person name="Hensen N."/>
            <person name="Bonometti L."/>
            <person name="Westerberg I."/>
            <person name="Brannstrom I.O."/>
            <person name="Guillou S."/>
            <person name="Cros-Aarteil S."/>
            <person name="Calhoun S."/>
            <person name="Haridas S."/>
            <person name="Kuo A."/>
            <person name="Mondo S."/>
            <person name="Pangilinan J."/>
            <person name="Riley R."/>
            <person name="LaButti K."/>
            <person name="Andreopoulos B."/>
            <person name="Lipzen A."/>
            <person name="Chen C."/>
            <person name="Yan M."/>
            <person name="Daum C."/>
            <person name="Ng V."/>
            <person name="Clum A."/>
            <person name="Steindorff A."/>
            <person name="Ohm R.A."/>
            <person name="Martin F."/>
            <person name="Silar P."/>
            <person name="Natvig D.O."/>
            <person name="Lalanne C."/>
            <person name="Gautier V."/>
            <person name="Ament-Velasquez S.L."/>
            <person name="Kruys A."/>
            <person name="Hutchinson M.I."/>
            <person name="Powell A.J."/>
            <person name="Barry K."/>
            <person name="Miller A.N."/>
            <person name="Grigoriev I.V."/>
            <person name="Debuchy R."/>
            <person name="Gladieux P."/>
            <person name="Hiltunen Thoren M."/>
            <person name="Johannesson H."/>
        </authorList>
    </citation>
    <scope>NUCLEOTIDE SEQUENCE</scope>
    <source>
        <strain evidence="4">CBS 538.74</strain>
    </source>
</reference>
<feature type="compositionally biased region" description="Low complexity" evidence="1">
    <location>
        <begin position="234"/>
        <end position="251"/>
    </location>
</feature>
<feature type="domain" description="Apple" evidence="3">
    <location>
        <begin position="165"/>
        <end position="219"/>
    </location>
</feature>
<keyword evidence="5" id="KW-1185">Reference proteome</keyword>
<feature type="transmembrane region" description="Helical" evidence="2">
    <location>
        <begin position="366"/>
        <end position="390"/>
    </location>
</feature>
<evidence type="ECO:0000256" key="1">
    <source>
        <dbReference type="SAM" id="MobiDB-lite"/>
    </source>
</evidence>
<gene>
    <name evidence="4" type="ORF">C8A00DRAFT_17965</name>
</gene>
<dbReference type="EMBL" id="MU857067">
    <property type="protein sequence ID" value="KAK4150521.1"/>
    <property type="molecule type" value="Genomic_DNA"/>
</dbReference>
<keyword evidence="2" id="KW-1133">Transmembrane helix</keyword>
<evidence type="ECO:0000259" key="3">
    <source>
        <dbReference type="Pfam" id="PF00024"/>
    </source>
</evidence>
<dbReference type="Pfam" id="PF00024">
    <property type="entry name" value="PAN_1"/>
    <property type="match status" value="1"/>
</dbReference>
<feature type="compositionally biased region" description="Low complexity" evidence="1">
    <location>
        <begin position="42"/>
        <end position="52"/>
    </location>
</feature>
<dbReference type="Gene3D" id="3.50.4.10">
    <property type="entry name" value="Hepatocyte Growth Factor"/>
    <property type="match status" value="1"/>
</dbReference>
<name>A0AAN6VGR1_9PEZI</name>
<protein>
    <recommendedName>
        <fullName evidence="3">Apple domain-containing protein</fullName>
    </recommendedName>
</protein>